<keyword evidence="3" id="KW-1185">Reference proteome</keyword>
<comment type="caution">
    <text evidence="2">The sequence shown here is derived from an EMBL/GenBank/DDBJ whole genome shotgun (WGS) entry which is preliminary data.</text>
</comment>
<dbReference type="PANTHER" id="PTHR46825">
    <property type="entry name" value="D-ALANYL-D-ALANINE-CARBOXYPEPTIDASE/ENDOPEPTIDASE AMPH"/>
    <property type="match status" value="1"/>
</dbReference>
<organism evidence="2 3">
    <name type="scientific">Paractinoplanes hotanensis</name>
    <dbReference type="NCBI Taxonomy" id="2906497"/>
    <lineage>
        <taxon>Bacteria</taxon>
        <taxon>Bacillati</taxon>
        <taxon>Actinomycetota</taxon>
        <taxon>Actinomycetes</taxon>
        <taxon>Micromonosporales</taxon>
        <taxon>Micromonosporaceae</taxon>
        <taxon>Paractinoplanes</taxon>
    </lineage>
</organism>
<protein>
    <submittedName>
        <fullName evidence="2">Beta-lactamase family protein</fullName>
    </submittedName>
</protein>
<dbReference type="SUPFAM" id="SSF56601">
    <property type="entry name" value="beta-lactamase/transpeptidase-like"/>
    <property type="match status" value="1"/>
</dbReference>
<dbReference type="InterPro" id="IPR001466">
    <property type="entry name" value="Beta-lactam-related"/>
</dbReference>
<dbReference type="PANTHER" id="PTHR46825:SF7">
    <property type="entry name" value="D-ALANYL-D-ALANINE CARBOXYPEPTIDASE"/>
    <property type="match status" value="1"/>
</dbReference>
<reference evidence="2 3" key="1">
    <citation type="submission" date="2022-06" db="EMBL/GenBank/DDBJ databases">
        <title>Actinoplanes abujensis sp. nov., isolated from Nigerian arid soil.</title>
        <authorList>
            <person name="Ding P."/>
        </authorList>
    </citation>
    <scope>NUCLEOTIDE SEQUENCE [LARGE SCALE GENOMIC DNA]</scope>
    <source>
        <strain evidence="3">TRM88002</strain>
    </source>
</reference>
<dbReference type="Gene3D" id="3.40.710.10">
    <property type="entry name" value="DD-peptidase/beta-lactamase superfamily"/>
    <property type="match status" value="1"/>
</dbReference>
<evidence type="ECO:0000313" key="3">
    <source>
        <dbReference type="Proteomes" id="UP001523216"/>
    </source>
</evidence>
<feature type="domain" description="Beta-lactamase-related" evidence="1">
    <location>
        <begin position="15"/>
        <end position="286"/>
    </location>
</feature>
<dbReference type="InterPro" id="IPR012338">
    <property type="entry name" value="Beta-lactam/transpept-like"/>
</dbReference>
<dbReference type="Proteomes" id="UP001523216">
    <property type="component" value="Unassembled WGS sequence"/>
</dbReference>
<accession>A0ABT0XVF8</accession>
<evidence type="ECO:0000259" key="1">
    <source>
        <dbReference type="Pfam" id="PF00144"/>
    </source>
</evidence>
<evidence type="ECO:0000313" key="2">
    <source>
        <dbReference type="EMBL" id="MCM4077769.1"/>
    </source>
</evidence>
<dbReference type="Pfam" id="PF00144">
    <property type="entry name" value="Beta-lactamase"/>
    <property type="match status" value="1"/>
</dbReference>
<dbReference type="RefSeq" id="WP_251797614.1">
    <property type="nucleotide sequence ID" value="NZ_JAMQOL010000010.1"/>
</dbReference>
<name>A0ABT0XVF8_9ACTN</name>
<gene>
    <name evidence="2" type="ORF">LXN57_09335</name>
</gene>
<proteinExistence type="predicted"/>
<dbReference type="EMBL" id="JAMQOL010000010">
    <property type="protein sequence ID" value="MCM4077769.1"/>
    <property type="molecule type" value="Genomic_DNA"/>
</dbReference>
<dbReference type="InterPro" id="IPR050491">
    <property type="entry name" value="AmpC-like"/>
</dbReference>
<sequence length="300" mass="32102">MRHRVERTASLLGHKRDRVVVAAIAGDTVEIAGDADAVHEIGSLTKVFTALALSRLTLDGVVGLDEPLADLLPSAPPRIQLQELATHTSGLPRLPTGMLLSALLNPGQPDPYARCDADFLEAALRRTRLKASRFRYSNFGAGLLGLALSRRTGLGYDDLLRPPGLKSTGLSVTPIQGHNARGKPVPPWHLADLAGAGGLRSTAADLVTFLRAQLAAEDEAIRFTRSVRHDINPYAWAHLGWMGRRLPGGREQLWHNGGTGGFCSFAGLEPARGVAVVALTDTARLMDRPALELLTAMGED</sequence>